<feature type="compositionally biased region" description="Low complexity" evidence="1">
    <location>
        <begin position="393"/>
        <end position="407"/>
    </location>
</feature>
<name>A0A226DZW8_FOLCA</name>
<evidence type="ECO:0000313" key="3">
    <source>
        <dbReference type="EMBL" id="OXA50759.1"/>
    </source>
</evidence>
<evidence type="ECO:0008006" key="5">
    <source>
        <dbReference type="Google" id="ProtNLM"/>
    </source>
</evidence>
<dbReference type="Proteomes" id="UP000198287">
    <property type="component" value="Unassembled WGS sequence"/>
</dbReference>
<feature type="compositionally biased region" description="Gly residues" evidence="1">
    <location>
        <begin position="365"/>
        <end position="377"/>
    </location>
</feature>
<feature type="region of interest" description="Disordered" evidence="1">
    <location>
        <begin position="365"/>
        <end position="504"/>
    </location>
</feature>
<feature type="compositionally biased region" description="Polar residues" evidence="1">
    <location>
        <begin position="408"/>
        <end position="417"/>
    </location>
</feature>
<feature type="compositionally biased region" description="Low complexity" evidence="1">
    <location>
        <begin position="418"/>
        <end position="434"/>
    </location>
</feature>
<sequence>MPPNFLAILFLSFLTVSLTTGQFYNARCTHNGHCNASQFLSCYAGYCQCDSRSQVYDHALTQCVIRPGGKCFFERGNHQGLKCSKNSVCISGICQCEPGHWIPKGGEVLCKPNFENQCKNCDAAKGLVCIKGTCQCRNPSLSYQGMFGCVEAKNPDFIKMMATLKETEKLLKENRVDINTLVDELALGEKSSSSSDLVEHRAQPRQLFNLEANPFGTIDSVSDLTTSPQTQGGGIFGAINSLGSLFGQMRQNNQQQAYGVPATTTGGGNNQGGYGGGGTSGGYSGPAQTQNFRNNFPLLTNFLNLFNQIIPFLRRLSMLLNPLRFIQRLLTSFRTLFPTGGAGLGGLGLGGLGLGLRGNNNNQGGYSGGGGSGGGGSTPSSGYGPPGSGNTGTGRPSAAYGPPAASAINSFNQITPIQPQQGGQQPSGQQSPPSALSSPNFESQASTYLPLNNNKRQVPGFPNNNNNIQSFFNQNNNNNQNFDNNQNNFNQNNNDNVVNDPPIIALPSTQSQQNVKYPRQERANNFGDDSSPYLPEHL</sequence>
<accession>A0A226DZW8</accession>
<proteinExistence type="predicted"/>
<evidence type="ECO:0000313" key="4">
    <source>
        <dbReference type="Proteomes" id="UP000198287"/>
    </source>
</evidence>
<gene>
    <name evidence="3" type="ORF">Fcan01_14666</name>
</gene>
<feature type="signal peptide" evidence="2">
    <location>
        <begin position="1"/>
        <end position="21"/>
    </location>
</feature>
<feature type="compositionally biased region" description="Polar residues" evidence="1">
    <location>
        <begin position="435"/>
        <end position="456"/>
    </location>
</feature>
<feature type="region of interest" description="Disordered" evidence="1">
    <location>
        <begin position="262"/>
        <end position="288"/>
    </location>
</feature>
<keyword evidence="4" id="KW-1185">Reference proteome</keyword>
<dbReference type="EMBL" id="LNIX01000008">
    <property type="protein sequence ID" value="OXA50759.1"/>
    <property type="molecule type" value="Genomic_DNA"/>
</dbReference>
<comment type="caution">
    <text evidence="3">The sequence shown here is derived from an EMBL/GenBank/DDBJ whole genome shotgun (WGS) entry which is preliminary data.</text>
</comment>
<feature type="compositionally biased region" description="Gly residues" evidence="1">
    <location>
        <begin position="265"/>
        <end position="284"/>
    </location>
</feature>
<dbReference type="OrthoDB" id="10686456at2759"/>
<evidence type="ECO:0000256" key="1">
    <source>
        <dbReference type="SAM" id="MobiDB-lite"/>
    </source>
</evidence>
<evidence type="ECO:0000256" key="2">
    <source>
        <dbReference type="SAM" id="SignalP"/>
    </source>
</evidence>
<reference evidence="3 4" key="1">
    <citation type="submission" date="2015-12" db="EMBL/GenBank/DDBJ databases">
        <title>The genome of Folsomia candida.</title>
        <authorList>
            <person name="Faddeeva A."/>
            <person name="Derks M.F."/>
            <person name="Anvar Y."/>
            <person name="Smit S."/>
            <person name="Van Straalen N."/>
            <person name="Roelofs D."/>
        </authorList>
    </citation>
    <scope>NUCLEOTIDE SEQUENCE [LARGE SCALE GENOMIC DNA]</scope>
    <source>
        <strain evidence="3 4">VU population</strain>
        <tissue evidence="3">Whole body</tissue>
    </source>
</reference>
<dbReference type="AlphaFoldDB" id="A0A226DZW8"/>
<feature type="compositionally biased region" description="Low complexity" evidence="1">
    <location>
        <begin position="463"/>
        <end position="499"/>
    </location>
</feature>
<keyword evidence="2" id="KW-0732">Signal</keyword>
<protein>
    <recommendedName>
        <fullName evidence="5">EB domain-containing protein</fullName>
    </recommendedName>
</protein>
<organism evidence="3 4">
    <name type="scientific">Folsomia candida</name>
    <name type="common">Springtail</name>
    <dbReference type="NCBI Taxonomy" id="158441"/>
    <lineage>
        <taxon>Eukaryota</taxon>
        <taxon>Metazoa</taxon>
        <taxon>Ecdysozoa</taxon>
        <taxon>Arthropoda</taxon>
        <taxon>Hexapoda</taxon>
        <taxon>Collembola</taxon>
        <taxon>Entomobryomorpha</taxon>
        <taxon>Isotomoidea</taxon>
        <taxon>Isotomidae</taxon>
        <taxon>Proisotominae</taxon>
        <taxon>Folsomia</taxon>
    </lineage>
</organism>
<feature type="chain" id="PRO_5012691636" description="EB domain-containing protein" evidence="2">
    <location>
        <begin position="22"/>
        <end position="538"/>
    </location>
</feature>